<accession>A0A9X2L0F9</accession>
<evidence type="ECO:0000313" key="3">
    <source>
        <dbReference type="Proteomes" id="UP001139125"/>
    </source>
</evidence>
<comment type="caution">
    <text evidence="2">The sequence shown here is derived from an EMBL/GenBank/DDBJ whole genome shotgun (WGS) entry which is preliminary data.</text>
</comment>
<reference evidence="2" key="1">
    <citation type="submission" date="2022-06" db="EMBL/GenBank/DDBJ databases">
        <title>Gracilimonas sp. CAU 1638 isolated from sea sediment.</title>
        <authorList>
            <person name="Kim W."/>
        </authorList>
    </citation>
    <scope>NUCLEOTIDE SEQUENCE</scope>
    <source>
        <strain evidence="2">CAU 1638</strain>
    </source>
</reference>
<keyword evidence="1" id="KW-1133">Transmembrane helix</keyword>
<organism evidence="2 3">
    <name type="scientific">Gracilimonas sediminicola</name>
    <dbReference type="NCBI Taxonomy" id="2952158"/>
    <lineage>
        <taxon>Bacteria</taxon>
        <taxon>Pseudomonadati</taxon>
        <taxon>Balneolota</taxon>
        <taxon>Balneolia</taxon>
        <taxon>Balneolales</taxon>
        <taxon>Balneolaceae</taxon>
        <taxon>Gracilimonas</taxon>
    </lineage>
</organism>
<sequence length="50" mass="5743">MSNTVILFCGIFTTVLFLIGYGLTIKEMRELEDERITNSFPEESNAEIKK</sequence>
<dbReference type="RefSeq" id="WP_255131807.1">
    <property type="nucleotide sequence ID" value="NZ_JANDBC010000001.1"/>
</dbReference>
<dbReference type="Proteomes" id="UP001139125">
    <property type="component" value="Unassembled WGS sequence"/>
</dbReference>
<gene>
    <name evidence="2" type="ORF">NM125_00595</name>
</gene>
<evidence type="ECO:0000256" key="1">
    <source>
        <dbReference type="SAM" id="Phobius"/>
    </source>
</evidence>
<name>A0A9X2L0F9_9BACT</name>
<proteinExistence type="predicted"/>
<keyword evidence="3" id="KW-1185">Reference proteome</keyword>
<protein>
    <submittedName>
        <fullName evidence="2">Uncharacterized protein</fullName>
    </submittedName>
</protein>
<keyword evidence="1" id="KW-0472">Membrane</keyword>
<keyword evidence="1" id="KW-0812">Transmembrane</keyword>
<dbReference type="AlphaFoldDB" id="A0A9X2L0F9"/>
<evidence type="ECO:0000313" key="2">
    <source>
        <dbReference type="EMBL" id="MCP9290071.1"/>
    </source>
</evidence>
<feature type="transmembrane region" description="Helical" evidence="1">
    <location>
        <begin position="6"/>
        <end position="25"/>
    </location>
</feature>
<dbReference type="EMBL" id="JANDBC010000001">
    <property type="protein sequence ID" value="MCP9290071.1"/>
    <property type="molecule type" value="Genomic_DNA"/>
</dbReference>